<dbReference type="Proteomes" id="UP000319257">
    <property type="component" value="Unassembled WGS sequence"/>
</dbReference>
<protein>
    <submittedName>
        <fullName evidence="2">Uncharacterized protein</fullName>
    </submittedName>
</protein>
<feature type="chain" id="PRO_5021218527" evidence="1">
    <location>
        <begin position="23"/>
        <end position="306"/>
    </location>
</feature>
<comment type="caution">
    <text evidence="2">The sequence shown here is derived from an EMBL/GenBank/DDBJ whole genome shotgun (WGS) entry which is preliminary data.</text>
</comment>
<evidence type="ECO:0000256" key="1">
    <source>
        <dbReference type="SAM" id="SignalP"/>
    </source>
</evidence>
<evidence type="ECO:0000313" key="3">
    <source>
        <dbReference type="Proteomes" id="UP000319257"/>
    </source>
</evidence>
<keyword evidence="3" id="KW-1185">Reference proteome</keyword>
<dbReference type="AlphaFoldDB" id="A0A507AQ62"/>
<reference evidence="2 3" key="1">
    <citation type="submission" date="2019-06" db="EMBL/GenBank/DDBJ databases">
        <title>Draft genome sequence of the filamentous fungus Phialemoniopsis curvata isolated from diesel fuel.</title>
        <authorList>
            <person name="Varaljay V.A."/>
            <person name="Lyon W.J."/>
            <person name="Crouch A.L."/>
            <person name="Drake C.E."/>
            <person name="Hollomon J.M."/>
            <person name="Nadeau L.J."/>
            <person name="Nunn H.S."/>
            <person name="Stevenson B.S."/>
            <person name="Bojanowski C.L."/>
            <person name="Crookes-Goodson W.J."/>
        </authorList>
    </citation>
    <scope>NUCLEOTIDE SEQUENCE [LARGE SCALE GENOMIC DNA]</scope>
    <source>
        <strain evidence="2 3">D216</strain>
    </source>
</reference>
<gene>
    <name evidence="2" type="ORF">E0L32_009290</name>
</gene>
<name>A0A507AQ62_9PEZI</name>
<dbReference type="InParanoid" id="A0A507AQ62"/>
<proteinExistence type="predicted"/>
<evidence type="ECO:0000313" key="2">
    <source>
        <dbReference type="EMBL" id="TPX09547.1"/>
    </source>
</evidence>
<keyword evidence="1" id="KW-0732">Signal</keyword>
<dbReference type="OrthoDB" id="265717at2759"/>
<accession>A0A507AQ62</accession>
<sequence length="306" mass="32953">MVFVPAAGWAVVLSVLLPASDAVPVSCVTRDQPNAIAELYPGSATGILNATIAVLPIALELARQVVPAQYNILEHAYRDLLPSFPQGMYPLVVQGAHDHDIQLKAYNLTIPDFSRVGFEFPFLDLLGDGYTSFSWHPAQLISAQNAGAIQGSEAYGTLVTPATFEPSCDAYTPGGTSTVFRAVGTASASNSSSACQKHYFADLDFAVATWPAYPLDFFKNVTNQPSFANGTQCDQQIRLFGTDLAKAPYEPRFVEGRVVASMLPFGERREWAVGVYGLQIATPFVENNYLVCQSLQGYAGVDIPGI</sequence>
<dbReference type="RefSeq" id="XP_030991258.1">
    <property type="nucleotide sequence ID" value="XM_031144239.1"/>
</dbReference>
<organism evidence="2 3">
    <name type="scientific">Thyridium curvatum</name>
    <dbReference type="NCBI Taxonomy" id="1093900"/>
    <lineage>
        <taxon>Eukaryota</taxon>
        <taxon>Fungi</taxon>
        <taxon>Dikarya</taxon>
        <taxon>Ascomycota</taxon>
        <taxon>Pezizomycotina</taxon>
        <taxon>Sordariomycetes</taxon>
        <taxon>Sordariomycetidae</taxon>
        <taxon>Thyridiales</taxon>
        <taxon>Thyridiaceae</taxon>
        <taxon>Thyridium</taxon>
    </lineage>
</organism>
<dbReference type="EMBL" id="SKBQ01000066">
    <property type="protein sequence ID" value="TPX09547.1"/>
    <property type="molecule type" value="Genomic_DNA"/>
</dbReference>
<dbReference type="STRING" id="1093900.A0A507AQ62"/>
<dbReference type="GeneID" id="41976737"/>
<feature type="signal peptide" evidence="1">
    <location>
        <begin position="1"/>
        <end position="22"/>
    </location>
</feature>